<gene>
    <name evidence="2" type="ORF">BG454_07030</name>
</gene>
<proteinExistence type="predicted"/>
<dbReference type="Proteomes" id="UP000228948">
    <property type="component" value="Chromosome"/>
</dbReference>
<protein>
    <submittedName>
        <fullName evidence="2">Uncharacterized protein</fullName>
    </submittedName>
</protein>
<dbReference type="RefSeq" id="WP_100319121.1">
    <property type="nucleotide sequence ID" value="NZ_CP024899.1"/>
</dbReference>
<sequence length="194" mass="21560">MSGVNPQRPSLRHKNAKRRGVQGSAAPHWPDARGVPHHHGGATREGQPDEVHLDSLNLDPFGRLTLALMRFHFQTFAAPETHGWLLALRCATAHVGPRAAGPLCYDIVTLVQTLRSSRSTAFRFNSEGCACCRVWLTPEERQMMELVQALRQRRTGRAQTVGQMLCEGAQGEKLIASVEHYLRQHAPEFASKPV</sequence>
<evidence type="ECO:0000313" key="2">
    <source>
        <dbReference type="EMBL" id="ATX65607.1"/>
    </source>
</evidence>
<dbReference type="AlphaFoldDB" id="A0A2K8K825"/>
<feature type="region of interest" description="Disordered" evidence="1">
    <location>
        <begin position="1"/>
        <end position="50"/>
    </location>
</feature>
<organism evidence="2 3">
    <name type="scientific">Roseinatronobacter bogoriensis subsp. barguzinensis</name>
    <dbReference type="NCBI Taxonomy" id="441209"/>
    <lineage>
        <taxon>Bacteria</taxon>
        <taxon>Pseudomonadati</taxon>
        <taxon>Pseudomonadota</taxon>
        <taxon>Alphaproteobacteria</taxon>
        <taxon>Rhodobacterales</taxon>
        <taxon>Paracoccaceae</taxon>
        <taxon>Roseinatronobacter</taxon>
    </lineage>
</organism>
<evidence type="ECO:0000256" key="1">
    <source>
        <dbReference type="SAM" id="MobiDB-lite"/>
    </source>
</evidence>
<reference evidence="2 3" key="1">
    <citation type="submission" date="2017-11" db="EMBL/GenBank/DDBJ databases">
        <title>Revised Sequence and Annotation of the Rhodobaca barguzinensis strain alga05 Genome.</title>
        <authorList>
            <person name="Kopejtka K."/>
            <person name="Tomasch J.M."/>
            <person name="Bunk B."/>
            <person name="Koblizek M."/>
        </authorList>
    </citation>
    <scope>NUCLEOTIDE SEQUENCE [LARGE SCALE GENOMIC DNA]</scope>
    <source>
        <strain evidence="3">alga05</strain>
    </source>
</reference>
<dbReference type="EMBL" id="CP024899">
    <property type="protein sequence ID" value="ATX65607.1"/>
    <property type="molecule type" value="Genomic_DNA"/>
</dbReference>
<feature type="compositionally biased region" description="Basic residues" evidence="1">
    <location>
        <begin position="10"/>
        <end position="20"/>
    </location>
</feature>
<dbReference type="OrthoDB" id="7690934at2"/>
<accession>A0A2K8K825</accession>
<evidence type="ECO:0000313" key="3">
    <source>
        <dbReference type="Proteomes" id="UP000228948"/>
    </source>
</evidence>
<keyword evidence="3" id="KW-1185">Reference proteome</keyword>
<name>A0A2K8K825_9RHOB</name>
<dbReference type="KEGG" id="rbg:BG454_07030"/>
<dbReference type="STRING" id="441209.GCA_001870665_01185"/>